<reference evidence="1" key="3">
    <citation type="journal article" date="2022" name="Extremophiles">
        <title>Rahnella sikkimica sp. nov., a novel cold-tolerant bacterium isolated from the glacier of Sikkim Himalaya with plant growth-promoting properties.</title>
        <authorList>
            <person name="Kumar A."/>
            <person name="Le Fleche-Mateos A."/>
            <person name="Kumar R."/>
            <person name="Lomprez F."/>
            <person name="Fichenick F."/>
            <person name="Singh D."/>
            <person name="Grimont P.A.D."/>
            <person name="Kumar S."/>
        </authorList>
    </citation>
    <scope>NUCLEOTIDE SEQUENCE</scope>
    <source>
        <strain evidence="1">ERMR1:05</strain>
    </source>
</reference>
<protein>
    <recommendedName>
        <fullName evidence="4">MarR family transcriptional regulator</fullName>
    </recommendedName>
</protein>
<gene>
    <name evidence="1" type="ORF">BV494_25165</name>
    <name evidence="2" type="ORF">BV494_25700</name>
</gene>
<dbReference type="EMBL" id="CP019065">
    <property type="protein sequence ID" value="AVF38274.1"/>
    <property type="molecule type" value="Genomic_DNA"/>
</dbReference>
<accession>A0A2L1UYY9</accession>
<evidence type="ECO:0008006" key="4">
    <source>
        <dbReference type="Google" id="ProtNLM"/>
    </source>
</evidence>
<evidence type="ECO:0000313" key="1">
    <source>
        <dbReference type="EMBL" id="AVF38173.1"/>
    </source>
</evidence>
<dbReference type="Proteomes" id="UP000239197">
    <property type="component" value="Plasmid unnamed3"/>
</dbReference>
<dbReference type="EMBL" id="CP019065">
    <property type="protein sequence ID" value="AVF38173.1"/>
    <property type="molecule type" value="Genomic_DNA"/>
</dbReference>
<organism evidence="1 3">
    <name type="scientific">Rahnella sikkimica</name>
    <dbReference type="NCBI Taxonomy" id="1805933"/>
    <lineage>
        <taxon>Bacteria</taxon>
        <taxon>Pseudomonadati</taxon>
        <taxon>Pseudomonadota</taxon>
        <taxon>Gammaproteobacteria</taxon>
        <taxon>Enterobacterales</taxon>
        <taxon>Yersiniaceae</taxon>
        <taxon>Rahnella</taxon>
    </lineage>
</organism>
<keyword evidence="3" id="KW-1185">Reference proteome</keyword>
<dbReference type="AlphaFoldDB" id="A0A2L1UYY9"/>
<name>A0A2L1UYY9_9GAMM</name>
<dbReference type="OrthoDB" id="6509139at2"/>
<dbReference type="KEGG" id="rox:BV494_25700"/>
<proteinExistence type="predicted"/>
<evidence type="ECO:0000313" key="3">
    <source>
        <dbReference type="Proteomes" id="UP000239197"/>
    </source>
</evidence>
<dbReference type="RefSeq" id="WP_104925490.1">
    <property type="nucleotide sequence ID" value="NZ_CP019065.1"/>
</dbReference>
<keyword evidence="1" id="KW-0614">Plasmid</keyword>
<reference evidence="3" key="1">
    <citation type="submission" date="2017-01" db="EMBL/GenBank/DDBJ databases">
        <title>Genome sequence of Rouxiella sp. ERMR1:05.</title>
        <authorList>
            <person name="Kumar R."/>
            <person name="Singh D."/>
            <person name="Kumar S."/>
        </authorList>
    </citation>
    <scope>NUCLEOTIDE SEQUENCE [LARGE SCALE GENOMIC DNA]</scope>
    <source>
        <strain evidence="3">ERMR1:05</strain>
        <plasmid evidence="3">unnamed3</plasmid>
    </source>
</reference>
<evidence type="ECO:0000313" key="2">
    <source>
        <dbReference type="EMBL" id="AVF38274.1"/>
    </source>
</evidence>
<geneLocation type="plasmid" evidence="1 3">
    <name>unnamed3</name>
</geneLocation>
<reference evidence="1" key="2">
    <citation type="submission" date="2017-01" db="EMBL/GenBank/DDBJ databases">
        <authorList>
            <person name="Kumar R."/>
            <person name="Singh D."/>
            <person name="Kumar S."/>
        </authorList>
    </citation>
    <scope>NUCLEOTIDE SEQUENCE</scope>
    <source>
        <strain evidence="1">ERMR1:05</strain>
        <plasmid evidence="1">unnamed3</plasmid>
    </source>
</reference>
<dbReference type="KEGG" id="rox:BV494_25165"/>
<sequence length="106" mass="11832">MTFMQLEKILLETGRKSDGRALIAYLLDSYDAGVTDTEADSVEAETGLKKTNISAVAKKLSEAKVIEILYLDTSVEGSTLSVLRNGRWSKPFYRLTPQILSLYRRA</sequence>